<dbReference type="EMBL" id="OX459939">
    <property type="protein sequence ID" value="CAI9170858.1"/>
    <property type="molecule type" value="Genomic_DNA"/>
</dbReference>
<dbReference type="Proteomes" id="UP001176941">
    <property type="component" value="Chromosome 3"/>
</dbReference>
<organism evidence="2 3">
    <name type="scientific">Rangifer tarandus platyrhynchus</name>
    <name type="common">Svalbard reindeer</name>
    <dbReference type="NCBI Taxonomy" id="3082113"/>
    <lineage>
        <taxon>Eukaryota</taxon>
        <taxon>Metazoa</taxon>
        <taxon>Chordata</taxon>
        <taxon>Craniata</taxon>
        <taxon>Vertebrata</taxon>
        <taxon>Euteleostomi</taxon>
        <taxon>Mammalia</taxon>
        <taxon>Eutheria</taxon>
        <taxon>Laurasiatheria</taxon>
        <taxon>Artiodactyla</taxon>
        <taxon>Ruminantia</taxon>
        <taxon>Pecora</taxon>
        <taxon>Cervidae</taxon>
        <taxon>Odocoileinae</taxon>
        <taxon>Rangifer</taxon>
    </lineage>
</organism>
<evidence type="ECO:0000313" key="2">
    <source>
        <dbReference type="EMBL" id="CAI9170858.1"/>
    </source>
</evidence>
<feature type="region of interest" description="Disordered" evidence="1">
    <location>
        <begin position="129"/>
        <end position="160"/>
    </location>
</feature>
<evidence type="ECO:0000256" key="1">
    <source>
        <dbReference type="SAM" id="MobiDB-lite"/>
    </source>
</evidence>
<protein>
    <submittedName>
        <fullName evidence="2">Uncharacterized protein</fullName>
    </submittedName>
</protein>
<sequence length="160" mass="16413">MSRSAWLARRPHHPQQVRASHPARPGCCGAPAGHPAARRTTPQSHRLPGPGDTDIRARPEVPAEPPFARSSLRLPLASAHFARVLPSLSPAVASGRWLHPPPLTLPLASSSCSNRTRGSQGCAHLTSGAGVAAQGGAPSSAQRAARSGPPAAGTPCLGRP</sequence>
<keyword evidence="3" id="KW-1185">Reference proteome</keyword>
<accession>A0ABN8ZAD0</accession>
<name>A0ABN8ZAD0_RANTA</name>
<proteinExistence type="predicted"/>
<feature type="compositionally biased region" description="Low complexity" evidence="1">
    <location>
        <begin position="22"/>
        <end position="42"/>
    </location>
</feature>
<evidence type="ECO:0000313" key="3">
    <source>
        <dbReference type="Proteomes" id="UP001176941"/>
    </source>
</evidence>
<reference evidence="2" key="1">
    <citation type="submission" date="2023-04" db="EMBL/GenBank/DDBJ databases">
        <authorList>
            <consortium name="ELIXIR-Norway"/>
        </authorList>
    </citation>
    <scope>NUCLEOTIDE SEQUENCE [LARGE SCALE GENOMIC DNA]</scope>
</reference>
<feature type="region of interest" description="Disordered" evidence="1">
    <location>
        <begin position="1"/>
        <end position="63"/>
    </location>
</feature>
<gene>
    <name evidence="2" type="ORF">MRATA1EN1_LOCUS19820</name>
</gene>